<dbReference type="EMBL" id="MN740152">
    <property type="protein sequence ID" value="QHT89977.1"/>
    <property type="molecule type" value="Genomic_DNA"/>
</dbReference>
<evidence type="ECO:0000313" key="1">
    <source>
        <dbReference type="EMBL" id="QHT89977.1"/>
    </source>
</evidence>
<protein>
    <recommendedName>
        <fullName evidence="2">Nucleotide-diphospho-sugar transferase domain-containing protein</fullName>
    </recommendedName>
</protein>
<dbReference type="AlphaFoldDB" id="A0A6C0IC66"/>
<sequence length="253" mass="29738">MKWYYIWSEKYSQFHKYLQEAITEAGFEACPIYISQERFSKELYQQFPDSPWAGCNIKVLEIIKILKESPYGEGFLFTDVDIYIRDKCNAVHVMELYNSFPELEMIFSPEGGSLQIGSMFLRPGARVLAFWERVLEKCIENPQMMDQTIIKEAILGYPPDAWKIFPAEHVLNCHNIAHVFENNFLIFNLMANNSENQEDDIEHKREEFNFFIEYLISRKIIGPENRRHFIPLRNGDYLKVFLPGQAQASAHSE</sequence>
<evidence type="ECO:0008006" key="2">
    <source>
        <dbReference type="Google" id="ProtNLM"/>
    </source>
</evidence>
<accession>A0A6C0IC66</accession>
<reference evidence="1" key="1">
    <citation type="journal article" date="2020" name="Nature">
        <title>Giant virus diversity and host interactions through global metagenomics.</title>
        <authorList>
            <person name="Schulz F."/>
            <person name="Roux S."/>
            <person name="Paez-Espino D."/>
            <person name="Jungbluth S."/>
            <person name="Walsh D.A."/>
            <person name="Denef V.J."/>
            <person name="McMahon K.D."/>
            <person name="Konstantinidis K.T."/>
            <person name="Eloe-Fadrosh E.A."/>
            <person name="Kyrpides N.C."/>
            <person name="Woyke T."/>
        </authorList>
    </citation>
    <scope>NUCLEOTIDE SEQUENCE</scope>
    <source>
        <strain evidence="1">GVMAG-M-3300023184-62</strain>
    </source>
</reference>
<organism evidence="1">
    <name type="scientific">viral metagenome</name>
    <dbReference type="NCBI Taxonomy" id="1070528"/>
    <lineage>
        <taxon>unclassified sequences</taxon>
        <taxon>metagenomes</taxon>
        <taxon>organismal metagenomes</taxon>
    </lineage>
</organism>
<name>A0A6C0IC66_9ZZZZ</name>
<proteinExistence type="predicted"/>